<keyword evidence="1" id="KW-1133">Transmembrane helix</keyword>
<feature type="transmembrane region" description="Helical" evidence="1">
    <location>
        <begin position="21"/>
        <end position="38"/>
    </location>
</feature>
<accession>A0A4C1T1H2</accession>
<evidence type="ECO:0000256" key="1">
    <source>
        <dbReference type="SAM" id="Phobius"/>
    </source>
</evidence>
<name>A0A4C1T1H2_EUMVA</name>
<evidence type="ECO:0000313" key="2">
    <source>
        <dbReference type="EMBL" id="GBP07337.1"/>
    </source>
</evidence>
<dbReference type="Proteomes" id="UP000299102">
    <property type="component" value="Unassembled WGS sequence"/>
</dbReference>
<gene>
    <name evidence="2" type="ORF">EVAR_4730_1</name>
</gene>
<protein>
    <submittedName>
        <fullName evidence="2">Uncharacterized protein</fullName>
    </submittedName>
</protein>
<keyword evidence="3" id="KW-1185">Reference proteome</keyword>
<evidence type="ECO:0000313" key="3">
    <source>
        <dbReference type="Proteomes" id="UP000299102"/>
    </source>
</evidence>
<comment type="caution">
    <text evidence="2">The sequence shown here is derived from an EMBL/GenBank/DDBJ whole genome shotgun (WGS) entry which is preliminary data.</text>
</comment>
<reference evidence="2 3" key="1">
    <citation type="journal article" date="2019" name="Commun. Biol.">
        <title>The bagworm genome reveals a unique fibroin gene that provides high tensile strength.</title>
        <authorList>
            <person name="Kono N."/>
            <person name="Nakamura H."/>
            <person name="Ohtoshi R."/>
            <person name="Tomita M."/>
            <person name="Numata K."/>
            <person name="Arakawa K."/>
        </authorList>
    </citation>
    <scope>NUCLEOTIDE SEQUENCE [LARGE SCALE GENOMIC DNA]</scope>
</reference>
<organism evidence="2 3">
    <name type="scientific">Eumeta variegata</name>
    <name type="common">Bagworm moth</name>
    <name type="synonym">Eumeta japonica</name>
    <dbReference type="NCBI Taxonomy" id="151549"/>
    <lineage>
        <taxon>Eukaryota</taxon>
        <taxon>Metazoa</taxon>
        <taxon>Ecdysozoa</taxon>
        <taxon>Arthropoda</taxon>
        <taxon>Hexapoda</taxon>
        <taxon>Insecta</taxon>
        <taxon>Pterygota</taxon>
        <taxon>Neoptera</taxon>
        <taxon>Endopterygota</taxon>
        <taxon>Lepidoptera</taxon>
        <taxon>Glossata</taxon>
        <taxon>Ditrysia</taxon>
        <taxon>Tineoidea</taxon>
        <taxon>Psychidae</taxon>
        <taxon>Oiketicinae</taxon>
        <taxon>Eumeta</taxon>
    </lineage>
</organism>
<feature type="transmembrane region" description="Helical" evidence="1">
    <location>
        <begin position="58"/>
        <end position="76"/>
    </location>
</feature>
<sequence length="361" mass="40197">MIRSIRGRGPARSRLKTSFTNGIGLTKLFFELSIHIVVRSNTIGYRLSSLRLPYWTLMQIALCYFSITFSIFFIVIGSDLQFTSKKFCRTRAPPVASLRGILREKEGIASVASRRVNRVPSGFRLIYLEVDTCSRRERRRCDGTPAFDCRPLGEWAAAGLLARNWVMHQSYPARIRMWDKRRAAAAAVAAPSPASSIICFMMVRTSVTRVPPAARDTNLNEAHARRHLLASSRTAFYVKALDSLKQLLNITKIVEWRSRLKRSSVGRPPTWWTDDLVEVAGDRPPVQVAQDNTLCPPQSASIDIRARHPPPAALIDDFYLPGDSGVGGNPAAAPAPSVTRARAAEDLLTGALTKMFKFRNS</sequence>
<keyword evidence="1" id="KW-0812">Transmembrane</keyword>
<dbReference type="EMBL" id="BGZK01000026">
    <property type="protein sequence ID" value="GBP07337.1"/>
    <property type="molecule type" value="Genomic_DNA"/>
</dbReference>
<feature type="transmembrane region" description="Helical" evidence="1">
    <location>
        <begin position="183"/>
        <end position="203"/>
    </location>
</feature>
<keyword evidence="1" id="KW-0472">Membrane</keyword>
<dbReference type="AlphaFoldDB" id="A0A4C1T1H2"/>
<proteinExistence type="predicted"/>